<evidence type="ECO:0000313" key="4">
    <source>
        <dbReference type="Proteomes" id="UP000193411"/>
    </source>
</evidence>
<feature type="region of interest" description="Disordered" evidence="1">
    <location>
        <begin position="206"/>
        <end position="269"/>
    </location>
</feature>
<comment type="caution">
    <text evidence="3">The sequence shown here is derived from an EMBL/GenBank/DDBJ whole genome shotgun (WGS) entry which is preliminary data.</text>
</comment>
<evidence type="ECO:0000313" key="3">
    <source>
        <dbReference type="EMBL" id="ORZ39338.1"/>
    </source>
</evidence>
<feature type="compositionally biased region" description="Polar residues" evidence="1">
    <location>
        <begin position="260"/>
        <end position="269"/>
    </location>
</feature>
<feature type="compositionally biased region" description="Polar residues" evidence="1">
    <location>
        <begin position="140"/>
        <end position="149"/>
    </location>
</feature>
<reference evidence="3 4" key="1">
    <citation type="submission" date="2016-07" db="EMBL/GenBank/DDBJ databases">
        <title>Pervasive Adenine N6-methylation of Active Genes in Fungi.</title>
        <authorList>
            <consortium name="DOE Joint Genome Institute"/>
            <person name="Mondo S.J."/>
            <person name="Dannebaum R.O."/>
            <person name="Kuo R.C."/>
            <person name="Labutti K."/>
            <person name="Haridas S."/>
            <person name="Kuo A."/>
            <person name="Salamov A."/>
            <person name="Ahrendt S.R."/>
            <person name="Lipzen A."/>
            <person name="Sullivan W."/>
            <person name="Andreopoulos W.B."/>
            <person name="Clum A."/>
            <person name="Lindquist E."/>
            <person name="Daum C."/>
            <person name="Ramamoorthy G.K."/>
            <person name="Gryganskyi A."/>
            <person name="Culley D."/>
            <person name="Magnuson J.K."/>
            <person name="James T.Y."/>
            <person name="O'Malley M.A."/>
            <person name="Stajich J.E."/>
            <person name="Spatafora J.W."/>
            <person name="Visel A."/>
            <person name="Grigoriev I.V."/>
        </authorList>
    </citation>
    <scope>NUCLEOTIDE SEQUENCE [LARGE SCALE GENOMIC DNA]</scope>
    <source>
        <strain evidence="3 4">PL171</strain>
    </source>
</reference>
<feature type="region of interest" description="Disordered" evidence="1">
    <location>
        <begin position="116"/>
        <end position="171"/>
    </location>
</feature>
<organism evidence="3 4">
    <name type="scientific">Catenaria anguillulae PL171</name>
    <dbReference type="NCBI Taxonomy" id="765915"/>
    <lineage>
        <taxon>Eukaryota</taxon>
        <taxon>Fungi</taxon>
        <taxon>Fungi incertae sedis</taxon>
        <taxon>Blastocladiomycota</taxon>
        <taxon>Blastocladiomycetes</taxon>
        <taxon>Blastocladiales</taxon>
        <taxon>Catenariaceae</taxon>
        <taxon>Catenaria</taxon>
    </lineage>
</organism>
<name>A0A1Y2HXL2_9FUNG</name>
<gene>
    <name evidence="3" type="ORF">BCR44DRAFT_73182</name>
</gene>
<dbReference type="Proteomes" id="UP000193411">
    <property type="component" value="Unassembled WGS sequence"/>
</dbReference>
<keyword evidence="2" id="KW-0732">Signal</keyword>
<evidence type="ECO:0000256" key="2">
    <source>
        <dbReference type="SAM" id="SignalP"/>
    </source>
</evidence>
<feature type="chain" id="PRO_5013208954" evidence="2">
    <location>
        <begin position="19"/>
        <end position="269"/>
    </location>
</feature>
<accession>A0A1Y2HXL2</accession>
<dbReference type="AlphaFoldDB" id="A0A1Y2HXL2"/>
<sequence length="269" mass="29771">MIFQAMYLLLLVWPPSLPIVNTAISLLATLSLCDSFPPSSLSSSTWFPSPKPDQWLPSLVVVGLDMARATDQGPADVRGPVPTALPVFPREACRCRHRRTTTTPQVTTRTATPHFLRPWQPCRLGPQRPQPFPAKCTRPMTPSTFNPSSHPAWAGYPQVPKSPNPPSYWSHRSVDADVPRWQQPTGTPSRKNTSELPLVELNQNPDQQQVPSRQGSFKHPATVNNVGAPVRSSPPSSLQLAGQARTPSQQAQRQQAPAQYWQNKGYQPK</sequence>
<proteinExistence type="predicted"/>
<feature type="non-terminal residue" evidence="3">
    <location>
        <position position="269"/>
    </location>
</feature>
<feature type="signal peptide" evidence="2">
    <location>
        <begin position="1"/>
        <end position="18"/>
    </location>
</feature>
<dbReference type="EMBL" id="MCFL01000005">
    <property type="protein sequence ID" value="ORZ39338.1"/>
    <property type="molecule type" value="Genomic_DNA"/>
</dbReference>
<feature type="compositionally biased region" description="Low complexity" evidence="1">
    <location>
        <begin position="243"/>
        <end position="259"/>
    </location>
</feature>
<keyword evidence="4" id="KW-1185">Reference proteome</keyword>
<feature type="compositionally biased region" description="Polar residues" evidence="1">
    <location>
        <begin position="206"/>
        <end position="215"/>
    </location>
</feature>
<protein>
    <submittedName>
        <fullName evidence="3">Uncharacterized protein</fullName>
    </submittedName>
</protein>
<evidence type="ECO:0000256" key="1">
    <source>
        <dbReference type="SAM" id="MobiDB-lite"/>
    </source>
</evidence>